<organism evidence="10 11">
    <name type="scientific">candidate division MSBL1 archaeon SCGC-AAA382N08</name>
    <dbReference type="NCBI Taxonomy" id="1698285"/>
    <lineage>
        <taxon>Archaea</taxon>
        <taxon>Methanobacteriati</taxon>
        <taxon>Methanobacteriota</taxon>
        <taxon>candidate division MSBL1</taxon>
    </lineage>
</organism>
<keyword evidence="5" id="KW-0819">tRNA processing</keyword>
<evidence type="ECO:0000256" key="8">
    <source>
        <dbReference type="ARBA" id="ARBA00022842"/>
    </source>
</evidence>
<comment type="cofactor">
    <cofactor evidence="1">
        <name>Mg(2+)</name>
        <dbReference type="ChEBI" id="CHEBI:18420"/>
    </cofactor>
</comment>
<proteinExistence type="inferred from homology"/>
<dbReference type="PATRIC" id="fig|1698285.3.peg.5"/>
<dbReference type="Gene3D" id="3.40.50.300">
    <property type="entry name" value="P-loop containing nucleotide triphosphate hydrolases"/>
    <property type="match status" value="1"/>
</dbReference>
<dbReference type="Pfam" id="PF01715">
    <property type="entry name" value="IPPT"/>
    <property type="match status" value="1"/>
</dbReference>
<evidence type="ECO:0000256" key="5">
    <source>
        <dbReference type="ARBA" id="ARBA00022694"/>
    </source>
</evidence>
<dbReference type="InterPro" id="IPR039657">
    <property type="entry name" value="Dimethylallyltransferase"/>
</dbReference>
<accession>A0A133VR00</accession>
<dbReference type="HAMAP" id="MF_00185">
    <property type="entry name" value="IPP_trans"/>
    <property type="match status" value="1"/>
</dbReference>
<keyword evidence="6" id="KW-0547">Nucleotide-binding</keyword>
<keyword evidence="7" id="KW-0067">ATP-binding</keyword>
<evidence type="ECO:0000313" key="10">
    <source>
        <dbReference type="EMBL" id="KXB08837.1"/>
    </source>
</evidence>
<dbReference type="NCBIfam" id="TIGR00174">
    <property type="entry name" value="miaA"/>
    <property type="match status" value="1"/>
</dbReference>
<dbReference type="AlphaFoldDB" id="A0A133VR00"/>
<evidence type="ECO:0000313" key="11">
    <source>
        <dbReference type="Proteomes" id="UP000070175"/>
    </source>
</evidence>
<comment type="catalytic activity">
    <reaction evidence="9">
        <text>adenosine(37) in tRNA + dimethylallyl diphosphate = N(6)-dimethylallyladenosine(37) in tRNA + diphosphate</text>
        <dbReference type="Rhea" id="RHEA:26482"/>
        <dbReference type="Rhea" id="RHEA-COMP:10162"/>
        <dbReference type="Rhea" id="RHEA-COMP:10375"/>
        <dbReference type="ChEBI" id="CHEBI:33019"/>
        <dbReference type="ChEBI" id="CHEBI:57623"/>
        <dbReference type="ChEBI" id="CHEBI:74411"/>
        <dbReference type="ChEBI" id="CHEBI:74415"/>
        <dbReference type="EC" id="2.5.1.75"/>
    </reaction>
</comment>
<dbReference type="Proteomes" id="UP000070175">
    <property type="component" value="Unassembled WGS sequence"/>
</dbReference>
<dbReference type="PANTHER" id="PTHR11088:SF60">
    <property type="entry name" value="TRNA DIMETHYLALLYLTRANSFERASE"/>
    <property type="match status" value="1"/>
</dbReference>
<gene>
    <name evidence="10" type="ORF">AKJ56_00025</name>
</gene>
<comment type="caution">
    <text evidence="10">The sequence shown here is derived from an EMBL/GenBank/DDBJ whole genome shotgun (WGS) entry which is preliminary data.</text>
</comment>
<protein>
    <recommendedName>
        <fullName evidence="3">tRNA dimethylallyltransferase</fullName>
        <ecNumber evidence="3">2.5.1.75</ecNumber>
    </recommendedName>
</protein>
<evidence type="ECO:0000256" key="6">
    <source>
        <dbReference type="ARBA" id="ARBA00022741"/>
    </source>
</evidence>
<dbReference type="GO" id="GO:0052381">
    <property type="term" value="F:tRNA dimethylallyltransferase activity"/>
    <property type="evidence" value="ECO:0007669"/>
    <property type="project" value="UniProtKB-EC"/>
</dbReference>
<dbReference type="GO" id="GO:0006400">
    <property type="term" value="P:tRNA modification"/>
    <property type="evidence" value="ECO:0007669"/>
    <property type="project" value="TreeGrafter"/>
</dbReference>
<dbReference type="InterPro" id="IPR018022">
    <property type="entry name" value="IPT"/>
</dbReference>
<dbReference type="GO" id="GO:0005524">
    <property type="term" value="F:ATP binding"/>
    <property type="evidence" value="ECO:0007669"/>
    <property type="project" value="UniProtKB-KW"/>
</dbReference>
<sequence length="295" mass="34521">MSGKPKLIVILGPTAAGKTSLSIELAQKFEGEVVSADSRQVYRGMDLGTGKVTEQEAQGIPHHLIDVVEPQQNFNVVQFQELVYHAIDNILDRSKQPLLVGGSPFYLYSIIDGYVFPGVEPQPELREKLQQKPSSELYQQLEGLDPDRAQQLHQNNKRRIIRSIEIARELGKVPDLKNKPRYNCLLLGVKHSREKLKQSIAERLETRFDRGLIEEVKQLHREISWKRLEDFGLEYRWIARYLQDEISKEEMKESLQKDIEHFAKRQMTWFKKDDRIHWVNNERKAEHLIEEFLEQ</sequence>
<evidence type="ECO:0000256" key="9">
    <source>
        <dbReference type="ARBA" id="ARBA00049563"/>
    </source>
</evidence>
<keyword evidence="8" id="KW-0460">Magnesium</keyword>
<keyword evidence="11" id="KW-1185">Reference proteome</keyword>
<evidence type="ECO:0000256" key="7">
    <source>
        <dbReference type="ARBA" id="ARBA00022840"/>
    </source>
</evidence>
<comment type="similarity">
    <text evidence="2">Belongs to the IPP transferase family.</text>
</comment>
<dbReference type="InterPro" id="IPR027417">
    <property type="entry name" value="P-loop_NTPase"/>
</dbReference>
<dbReference type="PANTHER" id="PTHR11088">
    <property type="entry name" value="TRNA DIMETHYLALLYLTRANSFERASE"/>
    <property type="match status" value="1"/>
</dbReference>
<keyword evidence="4" id="KW-0808">Transferase</keyword>
<reference evidence="10 11" key="1">
    <citation type="journal article" date="2016" name="Sci. Rep.">
        <title>Metabolic traits of an uncultured archaeal lineage -MSBL1- from brine pools of the Red Sea.</title>
        <authorList>
            <person name="Mwirichia R."/>
            <person name="Alam I."/>
            <person name="Rashid M."/>
            <person name="Vinu M."/>
            <person name="Ba-Alawi W."/>
            <person name="Anthony Kamau A."/>
            <person name="Kamanda Ngugi D."/>
            <person name="Goker M."/>
            <person name="Klenk H.P."/>
            <person name="Bajic V."/>
            <person name="Stingl U."/>
        </authorList>
    </citation>
    <scope>NUCLEOTIDE SEQUENCE [LARGE SCALE GENOMIC DNA]</scope>
    <source>
        <strain evidence="10">SCGC-AAA382N08</strain>
    </source>
</reference>
<dbReference type="EC" id="2.5.1.75" evidence="3"/>
<evidence type="ECO:0000256" key="4">
    <source>
        <dbReference type="ARBA" id="ARBA00022679"/>
    </source>
</evidence>
<dbReference type="Gene3D" id="1.10.20.140">
    <property type="match status" value="1"/>
</dbReference>
<evidence type="ECO:0000256" key="2">
    <source>
        <dbReference type="ARBA" id="ARBA00005842"/>
    </source>
</evidence>
<dbReference type="SUPFAM" id="SSF52540">
    <property type="entry name" value="P-loop containing nucleoside triphosphate hydrolases"/>
    <property type="match status" value="2"/>
</dbReference>
<name>A0A133VR00_9EURY</name>
<evidence type="ECO:0000256" key="1">
    <source>
        <dbReference type="ARBA" id="ARBA00001946"/>
    </source>
</evidence>
<dbReference type="EMBL" id="LHYJ01000001">
    <property type="protein sequence ID" value="KXB08837.1"/>
    <property type="molecule type" value="Genomic_DNA"/>
</dbReference>
<evidence type="ECO:0000256" key="3">
    <source>
        <dbReference type="ARBA" id="ARBA00012665"/>
    </source>
</evidence>